<reference evidence="2 3" key="1">
    <citation type="submission" date="2022-11" db="EMBL/GenBank/DDBJ databases">
        <title>Whole genome sequence of Eschrichtius robustus ER-17-0199.</title>
        <authorList>
            <person name="Bruniche-Olsen A."/>
            <person name="Black A.N."/>
            <person name="Fields C.J."/>
            <person name="Walden K."/>
            <person name="Dewoody J.A."/>
        </authorList>
    </citation>
    <scope>NUCLEOTIDE SEQUENCE [LARGE SCALE GENOMIC DNA]</scope>
    <source>
        <strain evidence="2">ER-17-0199</strain>
        <tissue evidence="2">Blubber</tissue>
    </source>
</reference>
<dbReference type="Proteomes" id="UP001159641">
    <property type="component" value="Unassembled WGS sequence"/>
</dbReference>
<evidence type="ECO:0000313" key="3">
    <source>
        <dbReference type="Proteomes" id="UP001159641"/>
    </source>
</evidence>
<evidence type="ECO:0000256" key="1">
    <source>
        <dbReference type="SAM" id="MobiDB-lite"/>
    </source>
</evidence>
<dbReference type="AlphaFoldDB" id="A0AB34GUK1"/>
<accession>A0AB34GUK1</accession>
<feature type="compositionally biased region" description="Basic residues" evidence="1">
    <location>
        <begin position="363"/>
        <end position="372"/>
    </location>
</feature>
<proteinExistence type="predicted"/>
<gene>
    <name evidence="2" type="ORF">J1605_010352</name>
</gene>
<comment type="caution">
    <text evidence="2">The sequence shown here is derived from an EMBL/GenBank/DDBJ whole genome shotgun (WGS) entry which is preliminary data.</text>
</comment>
<name>A0AB34GUK1_ESCRO</name>
<dbReference type="EMBL" id="JAIQCJ010002123">
    <property type="protein sequence ID" value="KAJ8782160.1"/>
    <property type="molecule type" value="Genomic_DNA"/>
</dbReference>
<feature type="compositionally biased region" description="Basic and acidic residues" evidence="1">
    <location>
        <begin position="350"/>
        <end position="362"/>
    </location>
</feature>
<evidence type="ECO:0000313" key="2">
    <source>
        <dbReference type="EMBL" id="KAJ8782160.1"/>
    </source>
</evidence>
<organism evidence="2 3">
    <name type="scientific">Eschrichtius robustus</name>
    <name type="common">California gray whale</name>
    <name type="synonym">Eschrichtius gibbosus</name>
    <dbReference type="NCBI Taxonomy" id="9764"/>
    <lineage>
        <taxon>Eukaryota</taxon>
        <taxon>Metazoa</taxon>
        <taxon>Chordata</taxon>
        <taxon>Craniata</taxon>
        <taxon>Vertebrata</taxon>
        <taxon>Euteleostomi</taxon>
        <taxon>Mammalia</taxon>
        <taxon>Eutheria</taxon>
        <taxon>Laurasiatheria</taxon>
        <taxon>Artiodactyla</taxon>
        <taxon>Whippomorpha</taxon>
        <taxon>Cetacea</taxon>
        <taxon>Mysticeti</taxon>
        <taxon>Eschrichtiidae</taxon>
        <taxon>Eschrichtius</taxon>
    </lineage>
</organism>
<keyword evidence="3" id="KW-1185">Reference proteome</keyword>
<sequence>MYWRGCESTVYSVFHFEECMDFTDCNIGFREHFISYHSTSSLGAGVAGLVNSRQSQGRVACAQCLSVTRRLSAAPVKTRPQAPCHLLAELVPGGSRCCRSAAREQTGGNRMLVTPRVGHVEPARVDCTSFLLKIAEVKLHEKSRGKMLRADAFAGPTLSPLVGHLIGEEFRFFFLSLGEVSMPPLLSASSSWCSGLSWQEENQVVWVTVAIVPCDVGSESSPMEAGLLGASPSSLKAGTFSCCFCPSRPLSPLRLQLPPACPSVRDGEHRGQETIRRRDPGCTTVISDTLFGQRRGVTKRICLGPALAGVQAPVGNEHQHICVLATPLFLEPSLRLCSPKLPGTGASPQGDRHGRGSREDRKRRMVTRKVRGRAGGEASGATDIQAHRQGPPKTTARAADSLGPRGLIISSNVGFLGNT</sequence>
<feature type="region of interest" description="Disordered" evidence="1">
    <location>
        <begin position="340"/>
        <end position="400"/>
    </location>
</feature>
<protein>
    <submittedName>
        <fullName evidence="2">Uncharacterized protein</fullName>
    </submittedName>
</protein>